<feature type="domain" description="HTH araC/xylS-type" evidence="3">
    <location>
        <begin position="228"/>
        <end position="325"/>
    </location>
</feature>
<dbReference type="Gene3D" id="1.10.10.60">
    <property type="entry name" value="Homeodomain-like"/>
    <property type="match status" value="1"/>
</dbReference>
<dbReference type="HOGENOM" id="CLU_052345_4_2_4"/>
<dbReference type="AlphaFoldDB" id="A1TJX3"/>
<gene>
    <name evidence="4" type="ordered locus">Aave_0658</name>
</gene>
<dbReference type="KEGG" id="aav:Aave_0658"/>
<dbReference type="Pfam" id="PF12833">
    <property type="entry name" value="HTH_18"/>
    <property type="match status" value="1"/>
</dbReference>
<dbReference type="PANTHER" id="PTHR47893:SF1">
    <property type="entry name" value="REGULATORY PROTEIN PCHR"/>
    <property type="match status" value="1"/>
</dbReference>
<dbReference type="InterPro" id="IPR009057">
    <property type="entry name" value="Homeodomain-like_sf"/>
</dbReference>
<dbReference type="InterPro" id="IPR018060">
    <property type="entry name" value="HTH_AraC"/>
</dbReference>
<keyword evidence="2" id="KW-0804">Transcription</keyword>
<dbReference type="GO" id="GO:0003700">
    <property type="term" value="F:DNA-binding transcription factor activity"/>
    <property type="evidence" value="ECO:0007669"/>
    <property type="project" value="InterPro"/>
</dbReference>
<evidence type="ECO:0000313" key="5">
    <source>
        <dbReference type="Proteomes" id="UP000002596"/>
    </source>
</evidence>
<accession>A1TJX3</accession>
<organism evidence="4 5">
    <name type="scientific">Paracidovorax citrulli (strain AAC00-1)</name>
    <name type="common">Acidovorax citrulli</name>
    <dbReference type="NCBI Taxonomy" id="397945"/>
    <lineage>
        <taxon>Bacteria</taxon>
        <taxon>Pseudomonadati</taxon>
        <taxon>Pseudomonadota</taxon>
        <taxon>Betaproteobacteria</taxon>
        <taxon>Burkholderiales</taxon>
        <taxon>Comamonadaceae</taxon>
        <taxon>Paracidovorax</taxon>
    </lineage>
</organism>
<dbReference type="InterPro" id="IPR053142">
    <property type="entry name" value="PchR_regulatory_protein"/>
</dbReference>
<protein>
    <submittedName>
        <fullName evidence="4">Transcriptional regulator, AraC family</fullName>
    </submittedName>
</protein>
<proteinExistence type="predicted"/>
<dbReference type="STRING" id="397945.Aave_0658"/>
<dbReference type="GO" id="GO:0043565">
    <property type="term" value="F:sequence-specific DNA binding"/>
    <property type="evidence" value="ECO:0007669"/>
    <property type="project" value="InterPro"/>
</dbReference>
<evidence type="ECO:0000256" key="2">
    <source>
        <dbReference type="ARBA" id="ARBA00023163"/>
    </source>
</evidence>
<dbReference type="eggNOG" id="COG2207">
    <property type="taxonomic scope" value="Bacteria"/>
</dbReference>
<reference evidence="4" key="1">
    <citation type="submission" date="2006-12" db="EMBL/GenBank/DDBJ databases">
        <title>Complete sequence of Acidovorax avenae subsp. citrulli AAC00-1.</title>
        <authorList>
            <consortium name="US DOE Joint Genome Institute"/>
            <person name="Copeland A."/>
            <person name="Lucas S."/>
            <person name="Lapidus A."/>
            <person name="Barry K."/>
            <person name="Detter J.C."/>
            <person name="Glavina del Rio T."/>
            <person name="Dalin E."/>
            <person name="Tice H."/>
            <person name="Pitluck S."/>
            <person name="Kiss H."/>
            <person name="Brettin T."/>
            <person name="Bruce D."/>
            <person name="Han C."/>
            <person name="Tapia R."/>
            <person name="Gilna P."/>
            <person name="Schmutz J."/>
            <person name="Larimer F."/>
            <person name="Land M."/>
            <person name="Hauser L."/>
            <person name="Kyrpides N."/>
            <person name="Kim E."/>
            <person name="Stahl D."/>
            <person name="Richardson P."/>
        </authorList>
    </citation>
    <scope>NUCLEOTIDE SEQUENCE</scope>
    <source>
        <strain evidence="4">AAC00-1</strain>
    </source>
</reference>
<evidence type="ECO:0000313" key="4">
    <source>
        <dbReference type="EMBL" id="ABM31261.1"/>
    </source>
</evidence>
<dbReference type="PANTHER" id="PTHR47893">
    <property type="entry name" value="REGULATORY PROTEIN PCHR"/>
    <property type="match status" value="1"/>
</dbReference>
<sequence>MGNAQPAPDMTCRIPSSISVSPSRAPGWTRRALPAEFGDCHAECFTLGDGITLARSHYRPLRDLVEESVQADASDGGRTLVITLGLAGESGFVARGGGTTLRFGAGRTTMAAFHGSRGERRYAAGQTVRQLRLLLSGAALDRYLGPELARRLTQTDGVRALDHRASLPASVALARRLAQPPGPQPTDALDRHIAMLNLAALELRHLVPTPVADAAPPRWSEDELARLERARELLSTQMDRALTVAYLSAAVGLGEHRLKQGFRAVFGASPQALLLELRMRRAWALLETGCQVAQAAWQVGYAHPPNFSTAFTRFFGRSPKSVFGRRS</sequence>
<dbReference type="Proteomes" id="UP000002596">
    <property type="component" value="Chromosome"/>
</dbReference>
<dbReference type="SUPFAM" id="SSF46689">
    <property type="entry name" value="Homeodomain-like"/>
    <property type="match status" value="1"/>
</dbReference>
<dbReference type="PROSITE" id="PS01124">
    <property type="entry name" value="HTH_ARAC_FAMILY_2"/>
    <property type="match status" value="1"/>
</dbReference>
<dbReference type="EMBL" id="CP000512">
    <property type="protein sequence ID" value="ABM31261.1"/>
    <property type="molecule type" value="Genomic_DNA"/>
</dbReference>
<keyword evidence="1" id="KW-0805">Transcription regulation</keyword>
<name>A1TJX3_PARC0</name>
<evidence type="ECO:0000256" key="1">
    <source>
        <dbReference type="ARBA" id="ARBA00023015"/>
    </source>
</evidence>
<dbReference type="SMART" id="SM00342">
    <property type="entry name" value="HTH_ARAC"/>
    <property type="match status" value="1"/>
</dbReference>
<evidence type="ECO:0000259" key="3">
    <source>
        <dbReference type="PROSITE" id="PS01124"/>
    </source>
</evidence>